<dbReference type="KEGG" id="hai:109379612"/>
<dbReference type="GeneID" id="109379612"/>
<accession>A0A8B7QVP4</accession>
<keyword evidence="2" id="KW-1185">Reference proteome</keyword>
<evidence type="ECO:0000313" key="2">
    <source>
        <dbReference type="Proteomes" id="UP000694851"/>
    </source>
</evidence>
<evidence type="ECO:0000313" key="3">
    <source>
        <dbReference type="RefSeq" id="XP_019491828.1"/>
    </source>
</evidence>
<dbReference type="RefSeq" id="XP_019491828.1">
    <property type="nucleotide sequence ID" value="XM_019636283.1"/>
</dbReference>
<feature type="region of interest" description="Disordered" evidence="1">
    <location>
        <begin position="112"/>
        <end position="181"/>
    </location>
</feature>
<proteinExistence type="predicted"/>
<feature type="compositionally biased region" description="Polar residues" evidence="1">
    <location>
        <begin position="54"/>
        <end position="68"/>
    </location>
</feature>
<organism evidence="2 3">
    <name type="scientific">Hipposideros armiger</name>
    <name type="common">Great Himalayan leaf-nosed bat</name>
    <dbReference type="NCBI Taxonomy" id="186990"/>
    <lineage>
        <taxon>Eukaryota</taxon>
        <taxon>Metazoa</taxon>
        <taxon>Chordata</taxon>
        <taxon>Craniata</taxon>
        <taxon>Vertebrata</taxon>
        <taxon>Euteleostomi</taxon>
        <taxon>Mammalia</taxon>
        <taxon>Eutheria</taxon>
        <taxon>Laurasiatheria</taxon>
        <taxon>Chiroptera</taxon>
        <taxon>Yinpterochiroptera</taxon>
        <taxon>Rhinolophoidea</taxon>
        <taxon>Hipposideridae</taxon>
        <taxon>Hipposideros</taxon>
    </lineage>
</organism>
<feature type="compositionally biased region" description="Basic residues" evidence="1">
    <location>
        <begin position="151"/>
        <end position="167"/>
    </location>
</feature>
<feature type="compositionally biased region" description="Basic and acidic residues" evidence="1">
    <location>
        <begin position="17"/>
        <end position="27"/>
    </location>
</feature>
<dbReference type="Proteomes" id="UP000694851">
    <property type="component" value="Unplaced"/>
</dbReference>
<feature type="region of interest" description="Disordered" evidence="1">
    <location>
        <begin position="1"/>
        <end position="84"/>
    </location>
</feature>
<dbReference type="AlphaFoldDB" id="A0A8B7QVP4"/>
<reference evidence="3" key="1">
    <citation type="submission" date="2025-08" db="UniProtKB">
        <authorList>
            <consortium name="RefSeq"/>
        </authorList>
    </citation>
    <scope>IDENTIFICATION</scope>
    <source>
        <tissue evidence="3">Muscle</tissue>
    </source>
</reference>
<name>A0A8B7QVP4_HIPAR</name>
<protein>
    <submittedName>
        <fullName evidence="3">Uncharacterized protein C10orf95 homolog</fullName>
    </submittedName>
</protein>
<sequence length="440" mass="47058">MEKYSQPRAGWPSSSLGEKEPISRKDQSQLCSKPQTCYYSSTGGAPPPPAPHRNSGSRSLIPAAQSQRLAPRGSGDNRLAGAPARGCRRHICHGRLPLGTKKDVDASKKAWRGEAQLKSGGKEPCSGPSASPHAEDQLLPAEGNKPTPRPCARRSPRPATRGRRCSHPRQEGPQWPKAGRRGQKAAAYRWSCAGDAWSAPRARAWNCRTSCAGSCGACTARTRALTCASLSAEVSSWCRARRASVSPSTECRGDCCARPPAAAAAAAAAQRGKRQSAAARKRGKAWAEGAAGPGDRLGGARAQLSSQARRERLLCVVLGNTCHLSFCFFTKILQPASCTFLISLMLLLEVGEGQKGLKDISGCVSCYSFLLLGLGKTGCGWKRGLNPFTRRSLLLPIFPLEACPAVSPHFPFFLFSLKQSFPNSPRQGPTCPQLVMKINE</sequence>
<feature type="compositionally biased region" description="Polar residues" evidence="1">
    <location>
        <begin position="28"/>
        <end position="42"/>
    </location>
</feature>
<evidence type="ECO:0000256" key="1">
    <source>
        <dbReference type="SAM" id="MobiDB-lite"/>
    </source>
</evidence>
<gene>
    <name evidence="3" type="primary">CUNH10orf95</name>
</gene>
<dbReference type="CTD" id="112058817"/>